<dbReference type="PANTHER" id="PTHR19143">
    <property type="entry name" value="FIBRINOGEN/TENASCIN/ANGIOPOEITIN"/>
    <property type="match status" value="1"/>
</dbReference>
<dbReference type="CDD" id="cd00087">
    <property type="entry name" value="FReD"/>
    <property type="match status" value="2"/>
</dbReference>
<dbReference type="InterPro" id="IPR036056">
    <property type="entry name" value="Fibrinogen-like_C"/>
</dbReference>
<dbReference type="Proteomes" id="UP000494163">
    <property type="component" value="Chromosome 2L"/>
</dbReference>
<dbReference type="InterPro" id="IPR014716">
    <property type="entry name" value="Fibrinogen_a/b/g_C_1"/>
</dbReference>
<dbReference type="Gene3D" id="3.90.215.10">
    <property type="entry name" value="Gamma Fibrinogen, chain A, domain 1"/>
    <property type="match status" value="2"/>
</dbReference>
<accession>A0A0M3QTS2</accession>
<proteinExistence type="predicted"/>
<dbReference type="InterPro" id="IPR050373">
    <property type="entry name" value="Fibrinogen_C-term_domain"/>
</dbReference>
<evidence type="ECO:0000256" key="1">
    <source>
        <dbReference type="SAM" id="Coils"/>
    </source>
</evidence>
<dbReference type="SMART" id="SM00186">
    <property type="entry name" value="FBG"/>
    <property type="match status" value="2"/>
</dbReference>
<dbReference type="PROSITE" id="PS51406">
    <property type="entry name" value="FIBRINOGEN_C_2"/>
    <property type="match status" value="2"/>
</dbReference>
<dbReference type="SUPFAM" id="SSF56496">
    <property type="entry name" value="Fibrinogen C-terminal domain-like"/>
    <property type="match status" value="2"/>
</dbReference>
<feature type="domain" description="Fibrinogen C-terminal" evidence="2">
    <location>
        <begin position="265"/>
        <end position="435"/>
    </location>
</feature>
<name>A0A0M3QTS2_DROBS</name>
<gene>
    <name evidence="3" type="ORF">Dbus_chr2Lg1464</name>
</gene>
<dbReference type="OMA" id="ACHHANL"/>
<dbReference type="InterPro" id="IPR002181">
    <property type="entry name" value="Fibrinogen_a/b/g_C_dom"/>
</dbReference>
<evidence type="ECO:0000313" key="3">
    <source>
        <dbReference type="EMBL" id="ALC39379.1"/>
    </source>
</evidence>
<feature type="coiled-coil region" evidence="1">
    <location>
        <begin position="238"/>
        <end position="265"/>
    </location>
</feature>
<dbReference type="OrthoDB" id="6145874at2759"/>
<organism evidence="3 4">
    <name type="scientific">Drosophila busckii</name>
    <name type="common">Fruit fly</name>
    <dbReference type="NCBI Taxonomy" id="30019"/>
    <lineage>
        <taxon>Eukaryota</taxon>
        <taxon>Metazoa</taxon>
        <taxon>Ecdysozoa</taxon>
        <taxon>Arthropoda</taxon>
        <taxon>Hexapoda</taxon>
        <taxon>Insecta</taxon>
        <taxon>Pterygota</taxon>
        <taxon>Neoptera</taxon>
        <taxon>Endopterygota</taxon>
        <taxon>Diptera</taxon>
        <taxon>Brachycera</taxon>
        <taxon>Muscomorpha</taxon>
        <taxon>Ephydroidea</taxon>
        <taxon>Drosophilidae</taxon>
        <taxon>Drosophila</taxon>
    </lineage>
</organism>
<reference evidence="3 4" key="1">
    <citation type="submission" date="2015-08" db="EMBL/GenBank/DDBJ databases">
        <title>Ancestral chromatin configuration constrains chromatin evolution on differentiating sex chromosomes in Drosophila.</title>
        <authorList>
            <person name="Zhou Q."/>
            <person name="Bachtrog D."/>
        </authorList>
    </citation>
    <scope>NUCLEOTIDE SEQUENCE [LARGE SCALE GENOMIC DNA]</scope>
    <source>
        <tissue evidence="3">Whole larvae</tissue>
    </source>
</reference>
<evidence type="ECO:0000259" key="2">
    <source>
        <dbReference type="PROSITE" id="PS51406"/>
    </source>
</evidence>
<dbReference type="GO" id="GO:0005615">
    <property type="term" value="C:extracellular space"/>
    <property type="evidence" value="ECO:0007669"/>
    <property type="project" value="TreeGrafter"/>
</dbReference>
<dbReference type="AlphaFoldDB" id="A0A0M3QTS2"/>
<dbReference type="Pfam" id="PF00147">
    <property type="entry name" value="Fibrinogen_C"/>
    <property type="match status" value="2"/>
</dbReference>
<dbReference type="SMR" id="A0A0M3QTS2"/>
<keyword evidence="1" id="KW-0175">Coiled coil</keyword>
<evidence type="ECO:0000313" key="4">
    <source>
        <dbReference type="Proteomes" id="UP000494163"/>
    </source>
</evidence>
<keyword evidence="4" id="KW-1185">Reference proteome</keyword>
<feature type="domain" description="Fibrinogen C-terminal" evidence="2">
    <location>
        <begin position="16"/>
        <end position="186"/>
    </location>
</feature>
<dbReference type="EMBL" id="CP012523">
    <property type="protein sequence ID" value="ALC39379.1"/>
    <property type="molecule type" value="Genomic_DNA"/>
</dbReference>
<protein>
    <submittedName>
        <fullName evidence="3">CG31832</fullName>
    </submittedName>
</protein>
<dbReference type="STRING" id="30019.A0A0M3QTS2"/>
<feature type="non-terminal residue" evidence="3">
    <location>
        <position position="435"/>
    </location>
</feature>
<sequence length="435" mass="50194">MEQAQAKQLEEKLSRYLEQRAAASCVPFENSTDVQTIRVPGIDPFKVSCDSSLIGSGWTVIQRRQDGSESFNREWSDYRAGFGNLRSEFFVGLEKLYLMTKTQPHELYIHLEDFQHNTRYARYTNFAIGSEEEAYKLESIGNYTGNAGDSMAYHLDYKFSTPDRDNDVNPTNCAKHFQSGWWFHKCYNCQSCDSFCFKTLKPLLGYASDTKLKLEECADLQSKLNDQQAITKNKIDLINVYKDLCENQTAELAALKQQLADIKNALISPLSGSCIRKQTDVYDIKVPGMEAFKVSCDSSLYNNGWTVIQRRQDGSENFNRNWTEYREGFGDIRSEFFIGLEKLYLLLKSQPHVLYIHLEDFRQEKRFALYTNFFIGNEDEAYALKSLGVYSGNAKDAMRNHLNIKFSTPDRDNDMKNGTCAESFESGWWFNKCYN</sequence>